<dbReference type="Gene3D" id="3.40.1580.10">
    <property type="entry name" value="SMI1/KNR4-like"/>
    <property type="match status" value="1"/>
</dbReference>
<accession>A0ABT2FFV4</accession>
<dbReference type="SUPFAM" id="SSF160631">
    <property type="entry name" value="SMI1/KNR4-like"/>
    <property type="match status" value="1"/>
</dbReference>
<evidence type="ECO:0000313" key="3">
    <source>
        <dbReference type="Proteomes" id="UP001201549"/>
    </source>
</evidence>
<feature type="domain" description="Knr4/Smi1-like" evidence="1">
    <location>
        <begin position="3"/>
        <end position="106"/>
    </location>
</feature>
<evidence type="ECO:0000259" key="1">
    <source>
        <dbReference type="Pfam" id="PF09346"/>
    </source>
</evidence>
<organism evidence="2 3">
    <name type="scientific">Shewanella electrica</name>
    <dbReference type="NCBI Taxonomy" id="515560"/>
    <lineage>
        <taxon>Bacteria</taxon>
        <taxon>Pseudomonadati</taxon>
        <taxon>Pseudomonadota</taxon>
        <taxon>Gammaproteobacteria</taxon>
        <taxon>Alteromonadales</taxon>
        <taxon>Shewanellaceae</taxon>
        <taxon>Shewanella</taxon>
    </lineage>
</organism>
<proteinExistence type="predicted"/>
<keyword evidence="3" id="KW-1185">Reference proteome</keyword>
<name>A0ABT2FFV4_9GAMM</name>
<gene>
    <name evidence="2" type="ORF">L9G74_01845</name>
</gene>
<sequence length="114" mass="12724">MQQLTLIERYFEHLLPASYRTFLASNSSSPNDDILLYNASNVIERNHCYETKTYAPGFINIGDDGGGMAFILSLTAADPMVYRVDHGSMDPQYAELVAHSFSQWLADGCPVVEE</sequence>
<dbReference type="RefSeq" id="WP_238894574.1">
    <property type="nucleotide sequence ID" value="NZ_JAKOGG010000001.1"/>
</dbReference>
<dbReference type="Proteomes" id="UP001201549">
    <property type="component" value="Unassembled WGS sequence"/>
</dbReference>
<dbReference type="InterPro" id="IPR018958">
    <property type="entry name" value="Knr4/Smi1-like_dom"/>
</dbReference>
<dbReference type="EMBL" id="JAKOGG010000001">
    <property type="protein sequence ID" value="MCS4555172.1"/>
    <property type="molecule type" value="Genomic_DNA"/>
</dbReference>
<dbReference type="InterPro" id="IPR037883">
    <property type="entry name" value="Knr4/Smi1-like_sf"/>
</dbReference>
<evidence type="ECO:0000313" key="2">
    <source>
        <dbReference type="EMBL" id="MCS4555172.1"/>
    </source>
</evidence>
<comment type="caution">
    <text evidence="2">The sequence shown here is derived from an EMBL/GenBank/DDBJ whole genome shotgun (WGS) entry which is preliminary data.</text>
</comment>
<reference evidence="2 3" key="1">
    <citation type="submission" date="2022-02" db="EMBL/GenBank/DDBJ databases">
        <authorList>
            <person name="Zhuang L."/>
        </authorList>
    </citation>
    <scope>NUCLEOTIDE SEQUENCE [LARGE SCALE GENOMIC DNA]</scope>
    <source>
        <strain evidence="2 3">C32</strain>
    </source>
</reference>
<protein>
    <submittedName>
        <fullName evidence="2">SMI1/KNR4 family protein</fullName>
    </submittedName>
</protein>
<reference evidence="3" key="2">
    <citation type="submission" date="2023-07" db="EMBL/GenBank/DDBJ databases">
        <title>Shewanella mangrovi sp. nov., an acetaldehyde- degrading bacterium isolated from mangrove sediment.</title>
        <authorList>
            <person name="Liu Y."/>
        </authorList>
    </citation>
    <scope>NUCLEOTIDE SEQUENCE [LARGE SCALE GENOMIC DNA]</scope>
    <source>
        <strain evidence="3">C32</strain>
    </source>
</reference>
<dbReference type="Pfam" id="PF09346">
    <property type="entry name" value="SMI1_KNR4"/>
    <property type="match status" value="1"/>
</dbReference>